<evidence type="ECO:0000256" key="1">
    <source>
        <dbReference type="SAM" id="MobiDB-lite"/>
    </source>
</evidence>
<name>A0A517MHX3_9BACT</name>
<dbReference type="Proteomes" id="UP000320672">
    <property type="component" value="Chromosome"/>
</dbReference>
<organism evidence="2 3">
    <name type="scientific">Roseimaritima multifibrata</name>
    <dbReference type="NCBI Taxonomy" id="1930274"/>
    <lineage>
        <taxon>Bacteria</taxon>
        <taxon>Pseudomonadati</taxon>
        <taxon>Planctomycetota</taxon>
        <taxon>Planctomycetia</taxon>
        <taxon>Pirellulales</taxon>
        <taxon>Pirellulaceae</taxon>
        <taxon>Roseimaritima</taxon>
    </lineage>
</organism>
<protein>
    <recommendedName>
        <fullName evidence="4">Zinc-finger domain-containing protein</fullName>
    </recommendedName>
</protein>
<evidence type="ECO:0000313" key="2">
    <source>
        <dbReference type="EMBL" id="QDS94483.1"/>
    </source>
</evidence>
<dbReference type="OrthoDB" id="289861at2"/>
<evidence type="ECO:0008006" key="4">
    <source>
        <dbReference type="Google" id="ProtNLM"/>
    </source>
</evidence>
<dbReference type="KEGG" id="rml:FF011L_32620"/>
<evidence type="ECO:0000313" key="3">
    <source>
        <dbReference type="Proteomes" id="UP000320672"/>
    </source>
</evidence>
<accession>A0A517MHX3</accession>
<feature type="compositionally biased region" description="Basic and acidic residues" evidence="1">
    <location>
        <begin position="74"/>
        <end position="87"/>
    </location>
</feature>
<dbReference type="EMBL" id="CP036262">
    <property type="protein sequence ID" value="QDS94483.1"/>
    <property type="molecule type" value="Genomic_DNA"/>
</dbReference>
<sequence length="87" mass="10102">MFSCKEISKLVSQSLDAPLPRRKRIVVWMHLHMCRLCAAFARDQRTMRESIHSASEIVDEPRKTHPESGLTVEAKQRIKKSLESRDL</sequence>
<reference evidence="2 3" key="1">
    <citation type="submission" date="2019-02" db="EMBL/GenBank/DDBJ databases">
        <title>Deep-cultivation of Planctomycetes and their phenomic and genomic characterization uncovers novel biology.</title>
        <authorList>
            <person name="Wiegand S."/>
            <person name="Jogler M."/>
            <person name="Boedeker C."/>
            <person name="Pinto D."/>
            <person name="Vollmers J."/>
            <person name="Rivas-Marin E."/>
            <person name="Kohn T."/>
            <person name="Peeters S.H."/>
            <person name="Heuer A."/>
            <person name="Rast P."/>
            <person name="Oberbeckmann S."/>
            <person name="Bunk B."/>
            <person name="Jeske O."/>
            <person name="Meyerdierks A."/>
            <person name="Storesund J.E."/>
            <person name="Kallscheuer N."/>
            <person name="Luecker S."/>
            <person name="Lage O.M."/>
            <person name="Pohl T."/>
            <person name="Merkel B.J."/>
            <person name="Hornburger P."/>
            <person name="Mueller R.-W."/>
            <person name="Bruemmer F."/>
            <person name="Labrenz M."/>
            <person name="Spormann A.M."/>
            <person name="Op den Camp H."/>
            <person name="Overmann J."/>
            <person name="Amann R."/>
            <person name="Jetten M.S.M."/>
            <person name="Mascher T."/>
            <person name="Medema M.H."/>
            <person name="Devos D.P."/>
            <person name="Kaster A.-K."/>
            <person name="Ovreas L."/>
            <person name="Rohde M."/>
            <person name="Galperin M.Y."/>
            <person name="Jogler C."/>
        </authorList>
    </citation>
    <scope>NUCLEOTIDE SEQUENCE [LARGE SCALE GENOMIC DNA]</scope>
    <source>
        <strain evidence="2 3">FF011L</strain>
    </source>
</reference>
<dbReference type="AlphaFoldDB" id="A0A517MHX3"/>
<feature type="region of interest" description="Disordered" evidence="1">
    <location>
        <begin position="53"/>
        <end position="87"/>
    </location>
</feature>
<keyword evidence="3" id="KW-1185">Reference proteome</keyword>
<proteinExistence type="predicted"/>
<dbReference type="RefSeq" id="WP_145352510.1">
    <property type="nucleotide sequence ID" value="NZ_CP036262.1"/>
</dbReference>
<gene>
    <name evidence="2" type="ORF">FF011L_32620</name>
</gene>